<accession>A0A177E840</accession>
<organism evidence="1 2">
    <name type="scientific">Thermodesulfatator autotrophicus</name>
    <dbReference type="NCBI Taxonomy" id="1795632"/>
    <lineage>
        <taxon>Bacteria</taxon>
        <taxon>Pseudomonadati</taxon>
        <taxon>Thermodesulfobacteriota</taxon>
        <taxon>Thermodesulfobacteria</taxon>
        <taxon>Thermodesulfobacteriales</taxon>
        <taxon>Thermodesulfatatoraceae</taxon>
        <taxon>Thermodesulfatator</taxon>
    </lineage>
</organism>
<sequence length="79" mass="9042">MVLAIFSEIVFSAIFLAKSMAREARSTLNFFEVRLTAYVETISLTFTVSFLQLAFWKNLTTPLSSNQARKGNKRDRQAF</sequence>
<evidence type="ECO:0000313" key="1">
    <source>
        <dbReference type="EMBL" id="OAG27661.1"/>
    </source>
</evidence>
<dbReference type="EMBL" id="LSFI01000022">
    <property type="protein sequence ID" value="OAG27661.1"/>
    <property type="molecule type" value="Genomic_DNA"/>
</dbReference>
<comment type="caution">
    <text evidence="1">The sequence shown here is derived from an EMBL/GenBank/DDBJ whole genome shotgun (WGS) entry which is preliminary data.</text>
</comment>
<dbReference type="Proteomes" id="UP000076964">
    <property type="component" value="Unassembled WGS sequence"/>
</dbReference>
<dbReference type="AlphaFoldDB" id="A0A177E840"/>
<proteinExistence type="predicted"/>
<gene>
    <name evidence="1" type="ORF">TH606_05545</name>
</gene>
<reference evidence="1 2" key="1">
    <citation type="submission" date="2016-02" db="EMBL/GenBank/DDBJ databases">
        <title>Draft genome sequence of Thermodesulfatator sp. S606.</title>
        <authorList>
            <person name="Lai Q."/>
            <person name="Cao J."/>
            <person name="Dupont S."/>
            <person name="Shao Z."/>
            <person name="Jebbar M."/>
            <person name="Alain K."/>
        </authorList>
    </citation>
    <scope>NUCLEOTIDE SEQUENCE [LARGE SCALE GENOMIC DNA]</scope>
    <source>
        <strain evidence="1 2">S606</strain>
    </source>
</reference>
<name>A0A177E840_9BACT</name>
<keyword evidence="2" id="KW-1185">Reference proteome</keyword>
<evidence type="ECO:0000313" key="2">
    <source>
        <dbReference type="Proteomes" id="UP000076964"/>
    </source>
</evidence>
<protein>
    <submittedName>
        <fullName evidence="1">Uncharacterized protein</fullName>
    </submittedName>
</protein>